<evidence type="ECO:0000313" key="3">
    <source>
        <dbReference type="Proteomes" id="UP001162029"/>
    </source>
</evidence>
<dbReference type="InterPro" id="IPR037191">
    <property type="entry name" value="VPS9_dom_sf"/>
</dbReference>
<dbReference type="InterPro" id="IPR003123">
    <property type="entry name" value="VPS9"/>
</dbReference>
<keyword evidence="3" id="KW-1185">Reference proteome</keyword>
<dbReference type="GO" id="GO:0016192">
    <property type="term" value="P:vesicle-mediated transport"/>
    <property type="evidence" value="ECO:0007669"/>
    <property type="project" value="InterPro"/>
</dbReference>
<dbReference type="Pfam" id="PF02204">
    <property type="entry name" value="VPS9"/>
    <property type="match status" value="1"/>
</dbReference>
<organism evidence="2 3">
    <name type="scientific">Peronospora destructor</name>
    <dbReference type="NCBI Taxonomy" id="86335"/>
    <lineage>
        <taxon>Eukaryota</taxon>
        <taxon>Sar</taxon>
        <taxon>Stramenopiles</taxon>
        <taxon>Oomycota</taxon>
        <taxon>Peronosporomycetes</taxon>
        <taxon>Peronosporales</taxon>
        <taxon>Peronosporaceae</taxon>
        <taxon>Peronospora</taxon>
    </lineage>
</organism>
<dbReference type="SMART" id="SM00167">
    <property type="entry name" value="VPS9"/>
    <property type="match status" value="1"/>
</dbReference>
<dbReference type="EMBL" id="CANTFM010000118">
    <property type="protein sequence ID" value="CAI5712130.1"/>
    <property type="molecule type" value="Genomic_DNA"/>
</dbReference>
<dbReference type="GO" id="GO:0005085">
    <property type="term" value="F:guanyl-nucleotide exchange factor activity"/>
    <property type="evidence" value="ECO:0007669"/>
    <property type="project" value="InterPro"/>
</dbReference>
<gene>
    <name evidence="2" type="ORF">PDE001_LOCUS740</name>
</gene>
<dbReference type="GO" id="GO:0030139">
    <property type="term" value="C:endocytic vesicle"/>
    <property type="evidence" value="ECO:0007669"/>
    <property type="project" value="TreeGrafter"/>
</dbReference>
<feature type="domain" description="VPS9" evidence="1">
    <location>
        <begin position="307"/>
        <end position="453"/>
    </location>
</feature>
<dbReference type="GO" id="GO:0031267">
    <property type="term" value="F:small GTPase binding"/>
    <property type="evidence" value="ECO:0007669"/>
    <property type="project" value="TreeGrafter"/>
</dbReference>
<evidence type="ECO:0000259" key="1">
    <source>
        <dbReference type="PROSITE" id="PS51205"/>
    </source>
</evidence>
<dbReference type="PROSITE" id="PS51205">
    <property type="entry name" value="VPS9"/>
    <property type="match status" value="1"/>
</dbReference>
<protein>
    <recommendedName>
        <fullName evidence="1">VPS9 domain-containing protein</fullName>
    </recommendedName>
</protein>
<sequence>MFWGRSSGKFAVAPATSRPEALQESSQYAETTTLSTIPVAPSYVLSEQRRNELLLAARANRVSWVDGVDRRNLKTLSVGSNAFPHRPIASTIPRHCREALESVNHELSTFFTRLEELKRKILVNDLQLMEEETEVGNDSQSSVSRYHTLFQELREQESLLNQWQQCHSPRTGNLTGHDREMAFLVGFRELVALLKNAEAAELVYRIQSFVKRIELWDLPQMLSAAATRDRPGRRIQDFINKLVEQIKHSKKLRLFLQGGADDGETQQQSNYLHVSDASGVDLLHEVLEAFLMEKAYARTLTPSVQAAKQDDAFHERISLLDFVTFQHLDLPVPKSHEQEQTWLRLARQLEVMTLYPSPRRKMDGVLRVCQDLTMFLKTQNGGRFPSADEFLPALIFVVLRANPCELKAIVAFLEEIDCSQLTISAEEFDDGLRRSKESLRLSGVHRETVHEVTSNEIKNNTTEVAKNTVIALQKERQKQMPPFHVPHGCHKNEDTASMRLPTVLDVRANRLSLAMNG</sequence>
<dbReference type="InterPro" id="IPR045046">
    <property type="entry name" value="Vps9-like"/>
</dbReference>
<dbReference type="Gene3D" id="1.20.1050.80">
    <property type="entry name" value="VPS9 domain"/>
    <property type="match status" value="1"/>
</dbReference>
<dbReference type="PANTHER" id="PTHR23101">
    <property type="entry name" value="RAB GDP/GTP EXCHANGE FACTOR"/>
    <property type="match status" value="1"/>
</dbReference>
<comment type="caution">
    <text evidence="2">The sequence shown here is derived from an EMBL/GenBank/DDBJ whole genome shotgun (WGS) entry which is preliminary data.</text>
</comment>
<dbReference type="Gene3D" id="1.10.246.120">
    <property type="match status" value="1"/>
</dbReference>
<dbReference type="PANTHER" id="PTHR23101:SF25">
    <property type="entry name" value="GTPASE-ACTIVATING PROTEIN AND VPS9 DOMAIN-CONTAINING PROTEIN 1"/>
    <property type="match status" value="1"/>
</dbReference>
<accession>A0AAV0T0K8</accession>
<evidence type="ECO:0000313" key="2">
    <source>
        <dbReference type="EMBL" id="CAI5712130.1"/>
    </source>
</evidence>
<reference evidence="2" key="1">
    <citation type="submission" date="2022-12" db="EMBL/GenBank/DDBJ databases">
        <authorList>
            <person name="Webb A."/>
        </authorList>
    </citation>
    <scope>NUCLEOTIDE SEQUENCE</scope>
    <source>
        <strain evidence="2">Pd1</strain>
    </source>
</reference>
<dbReference type="GO" id="GO:0005829">
    <property type="term" value="C:cytosol"/>
    <property type="evidence" value="ECO:0007669"/>
    <property type="project" value="TreeGrafter"/>
</dbReference>
<name>A0AAV0T0K8_9STRA</name>
<dbReference type="SUPFAM" id="SSF109993">
    <property type="entry name" value="VPS9 domain"/>
    <property type="match status" value="1"/>
</dbReference>
<dbReference type="AlphaFoldDB" id="A0AAV0T0K8"/>
<dbReference type="Proteomes" id="UP001162029">
    <property type="component" value="Unassembled WGS sequence"/>
</dbReference>
<proteinExistence type="predicted"/>